<evidence type="ECO:0000313" key="5">
    <source>
        <dbReference type="EMBL" id="KAK5841074.1"/>
    </source>
</evidence>
<keyword evidence="6" id="KW-1185">Reference proteome</keyword>
<protein>
    <submittedName>
        <fullName evidence="5">Uncharacterized protein</fullName>
    </submittedName>
</protein>
<comment type="caution">
    <text evidence="5">The sequence shown here is derived from an EMBL/GenBank/DDBJ whole genome shotgun (WGS) entry which is preliminary data.</text>
</comment>
<dbReference type="InterPro" id="IPR034666">
    <property type="entry name" value="ARPC2/4"/>
</dbReference>
<dbReference type="Pfam" id="PF05856">
    <property type="entry name" value="ARPC4"/>
    <property type="match status" value="1"/>
</dbReference>
<accession>A0ABR0QP45</accession>
<dbReference type="Proteomes" id="UP001358586">
    <property type="component" value="Chromosome 3"/>
</dbReference>
<dbReference type="EMBL" id="JARKNE010000003">
    <property type="protein sequence ID" value="KAK5841074.1"/>
    <property type="molecule type" value="Genomic_DNA"/>
</dbReference>
<dbReference type="Pfam" id="PF12298">
    <property type="entry name" value="Bot1p"/>
    <property type="match status" value="1"/>
</dbReference>
<evidence type="ECO:0000256" key="3">
    <source>
        <dbReference type="ARBA" id="ARBA00023203"/>
    </source>
</evidence>
<evidence type="ECO:0000256" key="1">
    <source>
        <dbReference type="ARBA" id="ARBA00004245"/>
    </source>
</evidence>
<dbReference type="InterPro" id="IPR052851">
    <property type="entry name" value="GCD1_mitochondrial"/>
</dbReference>
<name>A0ABR0QP45_GOSAR</name>
<evidence type="ECO:0000256" key="4">
    <source>
        <dbReference type="ARBA" id="ARBA00023212"/>
    </source>
</evidence>
<organism evidence="5 6">
    <name type="scientific">Gossypium arboreum</name>
    <name type="common">Tree cotton</name>
    <name type="synonym">Gossypium nanking</name>
    <dbReference type="NCBI Taxonomy" id="29729"/>
    <lineage>
        <taxon>Eukaryota</taxon>
        <taxon>Viridiplantae</taxon>
        <taxon>Streptophyta</taxon>
        <taxon>Embryophyta</taxon>
        <taxon>Tracheophyta</taxon>
        <taxon>Spermatophyta</taxon>
        <taxon>Magnoliopsida</taxon>
        <taxon>eudicotyledons</taxon>
        <taxon>Gunneridae</taxon>
        <taxon>Pentapetalae</taxon>
        <taxon>rosids</taxon>
        <taxon>malvids</taxon>
        <taxon>Malvales</taxon>
        <taxon>Malvaceae</taxon>
        <taxon>Malvoideae</taxon>
        <taxon>Gossypium</taxon>
    </lineage>
</organism>
<dbReference type="PANTHER" id="PTHR35476:SF3">
    <property type="entry name" value="SMALL RIBOSOMAL SUBUNIT PROTEIN MS75"/>
    <property type="match status" value="1"/>
</dbReference>
<evidence type="ECO:0000256" key="2">
    <source>
        <dbReference type="ARBA" id="ARBA00022490"/>
    </source>
</evidence>
<keyword evidence="2" id="KW-0963">Cytoplasm</keyword>
<keyword evidence="3" id="KW-0009">Actin-binding</keyword>
<sequence>MASTLRLYLTCIRNTLEAAMCLQNFPCQEVERHNKPEVELKTSPELLLNPVLICRNEAEKCLIETSINSLRISLKVKQADELENILAKKFLRFLSMRAEAFQVLRRKPVQGYDISFLITNYHCEELQKQKLIDFIVQFMEDIDKEISELKMSVILISNYAPPVIIIAAKFCSKTGAKMHNLRHLISRLSTTKKPISLQFEPFRALGSRAFSSTSDGSDNLGWGTASSWSSRLTKDHFDGTITPQAGTGDADQSVQLTDIENISDAVKKWNADDKKFKEFTDGWEDRLLETSVLLKQVLEPGARGSYLKDSEKAEMYRLHKENPEVYTVEKLSKDYRIMRQRVEAILWLKKDEEELEKKNALPLDDSVEMLLDNCPEFLNAHDREFHVASLPYKPEFKVMPEGWDGTTKDLDEYHYEISKKEDDMLYEEFVQRFNFNKMKMAGEVKRHKYSRRRPTEGWNFTVEKMGAKGKRGGGGGWKFVSLPDGSSRPLNEMEKMYVRRETPRRRRRILP</sequence>
<dbReference type="InterPro" id="IPR008384">
    <property type="entry name" value="ARPC4"/>
</dbReference>
<comment type="subcellular location">
    <subcellularLocation>
        <location evidence="1">Cytoplasm</location>
        <location evidence="1">Cytoskeleton</location>
    </subcellularLocation>
</comment>
<gene>
    <name evidence="5" type="ORF">PVK06_009982</name>
</gene>
<keyword evidence="4" id="KW-0206">Cytoskeleton</keyword>
<evidence type="ECO:0000313" key="6">
    <source>
        <dbReference type="Proteomes" id="UP001358586"/>
    </source>
</evidence>
<dbReference type="SUPFAM" id="SSF69645">
    <property type="entry name" value="Arp2/3 complex subunits"/>
    <property type="match status" value="1"/>
</dbReference>
<dbReference type="Gene3D" id="3.30.1460.20">
    <property type="match status" value="1"/>
</dbReference>
<reference evidence="5 6" key="1">
    <citation type="submission" date="2023-03" db="EMBL/GenBank/DDBJ databases">
        <title>WGS of Gossypium arboreum.</title>
        <authorList>
            <person name="Yu D."/>
        </authorList>
    </citation>
    <scope>NUCLEOTIDE SEQUENCE [LARGE SCALE GENOMIC DNA]</scope>
    <source>
        <tissue evidence="5">Leaf</tissue>
    </source>
</reference>
<dbReference type="PANTHER" id="PTHR35476">
    <property type="entry name" value="MUCIN-LIKE PROTEIN"/>
    <property type="match status" value="1"/>
</dbReference>
<proteinExistence type="predicted"/>